<dbReference type="AlphaFoldDB" id="A0A2I9DHQ6"/>
<gene>
    <name evidence="1" type="ORF">DAERI_010403</name>
</gene>
<dbReference type="InterPro" id="IPR025409">
    <property type="entry name" value="DUF4303"/>
</dbReference>
<name>A0A2I9DHQ6_9DEIO</name>
<evidence type="ECO:0000313" key="1">
    <source>
        <dbReference type="EMBL" id="GBF04231.1"/>
    </source>
</evidence>
<dbReference type="Pfam" id="PF14136">
    <property type="entry name" value="DUF4303"/>
    <property type="match status" value="1"/>
</dbReference>
<keyword evidence="2" id="KW-1185">Reference proteome</keyword>
<reference evidence="2" key="1">
    <citation type="submission" date="2018-01" db="EMBL/GenBank/DDBJ databases">
        <title>Draft Genome Sequence of the Radioresistant Bacterium Deinococcus aerius TR0125, Isolated from the Higher Atmosphere above Japan.</title>
        <authorList>
            <person name="Satoh K."/>
            <person name="Arai H."/>
            <person name="Sanzen T."/>
            <person name="Kawaguchi Y."/>
            <person name="Hayashi H."/>
            <person name="Yokobori S."/>
            <person name="Yamagishi A."/>
            <person name="Oono Y."/>
            <person name="Narumi I."/>
        </authorList>
    </citation>
    <scope>NUCLEOTIDE SEQUENCE [LARGE SCALE GENOMIC DNA]</scope>
    <source>
        <strain evidence="2">TR0125</strain>
    </source>
</reference>
<dbReference type="EMBL" id="BFAG01000001">
    <property type="protein sequence ID" value="GBF04231.1"/>
    <property type="molecule type" value="Genomic_DNA"/>
</dbReference>
<dbReference type="RefSeq" id="WP_165794033.1">
    <property type="nucleotide sequence ID" value="NZ_BFAG01000001.1"/>
</dbReference>
<organism evidence="1 2">
    <name type="scientific">Deinococcus aerius</name>
    <dbReference type="NCBI Taxonomy" id="200253"/>
    <lineage>
        <taxon>Bacteria</taxon>
        <taxon>Thermotogati</taxon>
        <taxon>Deinococcota</taxon>
        <taxon>Deinococci</taxon>
        <taxon>Deinococcales</taxon>
        <taxon>Deinococcaceae</taxon>
        <taxon>Deinococcus</taxon>
    </lineage>
</organism>
<evidence type="ECO:0000313" key="2">
    <source>
        <dbReference type="Proteomes" id="UP000236569"/>
    </source>
</evidence>
<comment type="caution">
    <text evidence="1">The sequence shown here is derived from an EMBL/GenBank/DDBJ whole genome shotgun (WGS) entry which is preliminary data.</text>
</comment>
<accession>A0A2I9DHQ6</accession>
<sequence length="165" mass="18880">MPIPYEALEVALSEAVETFLRRLLQQVNYTDLYAVGLYTSGELNYLVPTANATSAWTRSKGSKWSPADWTFHLYAIEAFKTTEKVLIQGWNEDFSTFDVDQARMRQLIHRVLLKARERYLYGSSAVVGLFMGEMGSPWVRESVVEVNPPHVVHAFDSDLSTQWQE</sequence>
<proteinExistence type="predicted"/>
<protein>
    <submittedName>
        <fullName evidence="1">Uncharacterized protein</fullName>
    </submittedName>
</protein>
<dbReference type="Proteomes" id="UP000236569">
    <property type="component" value="Unassembled WGS sequence"/>
</dbReference>